<dbReference type="InterPro" id="IPR002777">
    <property type="entry name" value="PFD_beta-like"/>
</dbReference>
<evidence type="ECO:0000256" key="3">
    <source>
        <dbReference type="SAM" id="Coils"/>
    </source>
</evidence>
<dbReference type="GO" id="GO:0006457">
    <property type="term" value="P:protein folding"/>
    <property type="evidence" value="ECO:0007669"/>
    <property type="project" value="InterPro"/>
</dbReference>
<dbReference type="PANTHER" id="PTHR21431">
    <property type="entry name" value="PREFOLDIN SUBUNIT 6"/>
    <property type="match status" value="1"/>
</dbReference>
<dbReference type="GO" id="GO:0051087">
    <property type="term" value="F:protein-folding chaperone binding"/>
    <property type="evidence" value="ECO:0007669"/>
    <property type="project" value="TreeGrafter"/>
</dbReference>
<comment type="caution">
    <text evidence="4">The sequence shown here is derived from an EMBL/GenBank/DDBJ whole genome shotgun (WGS) entry which is preliminary data.</text>
</comment>
<dbReference type="Pfam" id="PF01920">
    <property type="entry name" value="Prefoldin_2"/>
    <property type="match status" value="1"/>
</dbReference>
<protein>
    <submittedName>
        <fullName evidence="4">Prefoldin subunit 6</fullName>
    </submittedName>
</protein>
<dbReference type="OrthoDB" id="248120at2759"/>
<sequence>MEQSLEEFRDLQKKINKYAQNQFEFETKINETKLVQDELKLLDDDSKIFKLIGPVLVEQSLEESQTNISKRLEFLTKEMDNLTNLIKETEQKMQDIQKKIYDSKKK</sequence>
<dbReference type="PANTHER" id="PTHR21431:SF0">
    <property type="entry name" value="PREFOLDIN SUBUNIT 6"/>
    <property type="match status" value="1"/>
</dbReference>
<comment type="similarity">
    <text evidence="1">Belongs to the prefoldin subunit beta family.</text>
</comment>
<dbReference type="Gene3D" id="1.10.287.370">
    <property type="match status" value="1"/>
</dbReference>
<proteinExistence type="inferred from homology"/>
<dbReference type="OMA" id="VQTEFAQ"/>
<gene>
    <name evidence="4" type="ORF">M0811_07801</name>
</gene>
<keyword evidence="2" id="KW-0143">Chaperone</keyword>
<dbReference type="InterPro" id="IPR009053">
    <property type="entry name" value="Prefoldin"/>
</dbReference>
<evidence type="ECO:0000313" key="4">
    <source>
        <dbReference type="EMBL" id="KAJ5075096.1"/>
    </source>
</evidence>
<evidence type="ECO:0000313" key="5">
    <source>
        <dbReference type="Proteomes" id="UP001149090"/>
    </source>
</evidence>
<organism evidence="4 5">
    <name type="scientific">Anaeramoeba ignava</name>
    <name type="common">Anaerobic marine amoeba</name>
    <dbReference type="NCBI Taxonomy" id="1746090"/>
    <lineage>
        <taxon>Eukaryota</taxon>
        <taxon>Metamonada</taxon>
        <taxon>Anaeramoebidae</taxon>
        <taxon>Anaeramoeba</taxon>
    </lineage>
</organism>
<feature type="coiled-coil region" evidence="3">
    <location>
        <begin position="65"/>
        <end position="106"/>
    </location>
</feature>
<keyword evidence="5" id="KW-1185">Reference proteome</keyword>
<dbReference type="GO" id="GO:0016272">
    <property type="term" value="C:prefoldin complex"/>
    <property type="evidence" value="ECO:0007669"/>
    <property type="project" value="InterPro"/>
</dbReference>
<evidence type="ECO:0000256" key="2">
    <source>
        <dbReference type="ARBA" id="ARBA00023186"/>
    </source>
</evidence>
<accession>A0A9Q0LKE4</accession>
<dbReference type="AlphaFoldDB" id="A0A9Q0LKE4"/>
<dbReference type="GO" id="GO:0051131">
    <property type="term" value="P:chaperone-mediated protein complex assembly"/>
    <property type="evidence" value="ECO:0007669"/>
    <property type="project" value="TreeGrafter"/>
</dbReference>
<reference evidence="4" key="1">
    <citation type="submission" date="2022-10" db="EMBL/GenBank/DDBJ databases">
        <title>Novel sulphate-reducing endosymbionts in the free-living metamonad Anaeramoeba.</title>
        <authorList>
            <person name="Jerlstrom-Hultqvist J."/>
            <person name="Cepicka I."/>
            <person name="Gallot-Lavallee L."/>
            <person name="Salas-Leiva D."/>
            <person name="Curtis B.A."/>
            <person name="Zahonova K."/>
            <person name="Pipaliya S."/>
            <person name="Dacks J."/>
            <person name="Roger A.J."/>
        </authorList>
    </citation>
    <scope>NUCLEOTIDE SEQUENCE</scope>
    <source>
        <strain evidence="4">BMAN</strain>
    </source>
</reference>
<dbReference type="Proteomes" id="UP001149090">
    <property type="component" value="Unassembled WGS sequence"/>
</dbReference>
<name>A0A9Q0LKE4_ANAIG</name>
<keyword evidence="3" id="KW-0175">Coiled coil</keyword>
<dbReference type="CDD" id="cd23161">
    <property type="entry name" value="Prefoldin_6"/>
    <property type="match status" value="1"/>
</dbReference>
<dbReference type="EMBL" id="JAPDFW010000067">
    <property type="protein sequence ID" value="KAJ5075096.1"/>
    <property type="molecule type" value="Genomic_DNA"/>
</dbReference>
<dbReference type="SUPFAM" id="SSF46579">
    <property type="entry name" value="Prefoldin"/>
    <property type="match status" value="1"/>
</dbReference>
<evidence type="ECO:0000256" key="1">
    <source>
        <dbReference type="ARBA" id="ARBA00008045"/>
    </source>
</evidence>
<dbReference type="GO" id="GO:0005737">
    <property type="term" value="C:cytoplasm"/>
    <property type="evidence" value="ECO:0007669"/>
    <property type="project" value="TreeGrafter"/>
</dbReference>
<dbReference type="GO" id="GO:0051082">
    <property type="term" value="F:unfolded protein binding"/>
    <property type="evidence" value="ECO:0007669"/>
    <property type="project" value="InterPro"/>
</dbReference>